<dbReference type="Proteomes" id="UP000647017">
    <property type="component" value="Unassembled WGS sequence"/>
</dbReference>
<organism evidence="2 3">
    <name type="scientific">Micromonospora andamanensis</name>
    <dbReference type="NCBI Taxonomy" id="1287068"/>
    <lineage>
        <taxon>Bacteria</taxon>
        <taxon>Bacillati</taxon>
        <taxon>Actinomycetota</taxon>
        <taxon>Actinomycetes</taxon>
        <taxon>Micromonosporales</taxon>
        <taxon>Micromonosporaceae</taxon>
        <taxon>Micromonospora</taxon>
    </lineage>
</organism>
<feature type="region of interest" description="Disordered" evidence="1">
    <location>
        <begin position="167"/>
        <end position="186"/>
    </location>
</feature>
<feature type="region of interest" description="Disordered" evidence="1">
    <location>
        <begin position="269"/>
        <end position="302"/>
    </location>
</feature>
<name>A0ABQ4I2U0_9ACTN</name>
<sequence>MQPQQHDDPVIDVRHQLIQGLSVLATLGEAGARMGAVGIQRRAAEAEQAAARDRATNAVQRQAQRQAERLAAAVKEERERLARSLDGSWLTEKASFVEAAMVWRTAAAHAAGGDPVAVEAVRLAQDRIRQIHPPFMATYDRLRATGKSMEEAMRSAAYDVWETEAKATQPHRAARPHGTRERETLHAGANGRALPVGGARLDELDAAVRAEAVKLAEHVSPEALDRLQRAYRSGGKTPAADAAGLLRQYARDAAAEGLLPDAVAEATRQQLDAHASRQRAEATTASGTADLPRTDPDEHTEGQETAVLASGRAAYDQAGAEAQRARWGRTFAPLTVGVPTALANKQSANAAAATLRRSR</sequence>
<feature type="region of interest" description="Disordered" evidence="1">
    <location>
        <begin position="338"/>
        <end position="359"/>
    </location>
</feature>
<comment type="caution">
    <text evidence="2">The sequence shown here is derived from an EMBL/GenBank/DDBJ whole genome shotgun (WGS) entry which is preliminary data.</text>
</comment>
<dbReference type="EMBL" id="BOOZ01000047">
    <property type="protein sequence ID" value="GIJ12209.1"/>
    <property type="molecule type" value="Genomic_DNA"/>
</dbReference>
<feature type="compositionally biased region" description="Basic and acidic residues" evidence="1">
    <location>
        <begin position="292"/>
        <end position="302"/>
    </location>
</feature>
<evidence type="ECO:0000313" key="2">
    <source>
        <dbReference type="EMBL" id="GIJ12209.1"/>
    </source>
</evidence>
<protein>
    <submittedName>
        <fullName evidence="2">Uncharacterized protein</fullName>
    </submittedName>
</protein>
<evidence type="ECO:0000256" key="1">
    <source>
        <dbReference type="SAM" id="MobiDB-lite"/>
    </source>
</evidence>
<reference evidence="2 3" key="1">
    <citation type="submission" date="2021-01" db="EMBL/GenBank/DDBJ databases">
        <title>Whole genome shotgun sequence of Verrucosispora andamanensis NBRC 109075.</title>
        <authorList>
            <person name="Komaki H."/>
            <person name="Tamura T."/>
        </authorList>
    </citation>
    <scope>NUCLEOTIDE SEQUENCE [LARGE SCALE GENOMIC DNA]</scope>
    <source>
        <strain evidence="2 3">NBRC 109075</strain>
    </source>
</reference>
<evidence type="ECO:0000313" key="3">
    <source>
        <dbReference type="Proteomes" id="UP000647017"/>
    </source>
</evidence>
<keyword evidence="3" id="KW-1185">Reference proteome</keyword>
<dbReference type="RefSeq" id="WP_204013392.1">
    <property type="nucleotide sequence ID" value="NZ_BOOZ01000047.1"/>
</dbReference>
<feature type="compositionally biased region" description="Low complexity" evidence="1">
    <location>
        <begin position="340"/>
        <end position="359"/>
    </location>
</feature>
<accession>A0ABQ4I2U0</accession>
<gene>
    <name evidence="2" type="ORF">Van01_54230</name>
</gene>
<proteinExistence type="predicted"/>